<dbReference type="Proteomes" id="UP001424741">
    <property type="component" value="Unassembled WGS sequence"/>
</dbReference>
<keyword evidence="8" id="KW-1185">Reference proteome</keyword>
<protein>
    <recommendedName>
        <fullName evidence="9">Sigma-70 family RNA polymerase sigma factor</fullName>
    </recommendedName>
</protein>
<accession>A0ABP9UYH7</accession>
<evidence type="ECO:0000256" key="2">
    <source>
        <dbReference type="ARBA" id="ARBA00023015"/>
    </source>
</evidence>
<evidence type="ECO:0000256" key="4">
    <source>
        <dbReference type="ARBA" id="ARBA00023163"/>
    </source>
</evidence>
<dbReference type="NCBIfam" id="TIGR02937">
    <property type="entry name" value="sigma70-ECF"/>
    <property type="match status" value="1"/>
</dbReference>
<evidence type="ECO:0008006" key="9">
    <source>
        <dbReference type="Google" id="ProtNLM"/>
    </source>
</evidence>
<evidence type="ECO:0000259" key="6">
    <source>
        <dbReference type="Pfam" id="PF08281"/>
    </source>
</evidence>
<name>A0ABP9UYH7_9BACT</name>
<dbReference type="InterPro" id="IPR013249">
    <property type="entry name" value="RNA_pol_sigma70_r4_t2"/>
</dbReference>
<dbReference type="PANTHER" id="PTHR43133:SF51">
    <property type="entry name" value="RNA POLYMERASE SIGMA FACTOR"/>
    <property type="match status" value="1"/>
</dbReference>
<reference evidence="7 8" key="1">
    <citation type="submission" date="2024-02" db="EMBL/GenBank/DDBJ databases">
        <title>Rubritalea halochordaticola NBRC 107102.</title>
        <authorList>
            <person name="Ichikawa N."/>
            <person name="Katano-Makiyama Y."/>
            <person name="Hidaka K."/>
        </authorList>
    </citation>
    <scope>NUCLEOTIDE SEQUENCE [LARGE SCALE GENOMIC DNA]</scope>
    <source>
        <strain evidence="7 8">NBRC 107102</strain>
    </source>
</reference>
<dbReference type="InterPro" id="IPR014284">
    <property type="entry name" value="RNA_pol_sigma-70_dom"/>
</dbReference>
<evidence type="ECO:0000259" key="5">
    <source>
        <dbReference type="Pfam" id="PF04542"/>
    </source>
</evidence>
<feature type="domain" description="RNA polymerase sigma-70 region 2" evidence="5">
    <location>
        <begin position="22"/>
        <end position="86"/>
    </location>
</feature>
<dbReference type="InterPro" id="IPR013325">
    <property type="entry name" value="RNA_pol_sigma_r2"/>
</dbReference>
<dbReference type="InterPro" id="IPR039425">
    <property type="entry name" value="RNA_pol_sigma-70-like"/>
</dbReference>
<dbReference type="InterPro" id="IPR007627">
    <property type="entry name" value="RNA_pol_sigma70_r2"/>
</dbReference>
<organism evidence="7 8">
    <name type="scientific">Rubritalea halochordaticola</name>
    <dbReference type="NCBI Taxonomy" id="714537"/>
    <lineage>
        <taxon>Bacteria</taxon>
        <taxon>Pseudomonadati</taxon>
        <taxon>Verrucomicrobiota</taxon>
        <taxon>Verrucomicrobiia</taxon>
        <taxon>Verrucomicrobiales</taxon>
        <taxon>Rubritaleaceae</taxon>
        <taxon>Rubritalea</taxon>
    </lineage>
</organism>
<keyword evidence="2" id="KW-0805">Transcription regulation</keyword>
<comment type="similarity">
    <text evidence="1">Belongs to the sigma-70 factor family. ECF subfamily.</text>
</comment>
<proteinExistence type="inferred from homology"/>
<dbReference type="RefSeq" id="WP_346187640.1">
    <property type="nucleotide sequence ID" value="NZ_BAABRL010000002.1"/>
</dbReference>
<gene>
    <name evidence="7" type="ORF">Rhal01_00903</name>
</gene>
<dbReference type="Gene3D" id="1.10.10.10">
    <property type="entry name" value="Winged helix-like DNA-binding domain superfamily/Winged helix DNA-binding domain"/>
    <property type="match status" value="1"/>
</dbReference>
<dbReference type="InterPro" id="IPR036388">
    <property type="entry name" value="WH-like_DNA-bd_sf"/>
</dbReference>
<dbReference type="Gene3D" id="1.10.1740.10">
    <property type="match status" value="1"/>
</dbReference>
<evidence type="ECO:0000313" key="8">
    <source>
        <dbReference type="Proteomes" id="UP001424741"/>
    </source>
</evidence>
<evidence type="ECO:0000256" key="3">
    <source>
        <dbReference type="ARBA" id="ARBA00023082"/>
    </source>
</evidence>
<comment type="caution">
    <text evidence="7">The sequence shown here is derived from an EMBL/GenBank/DDBJ whole genome shotgun (WGS) entry which is preliminary data.</text>
</comment>
<dbReference type="InterPro" id="IPR014331">
    <property type="entry name" value="RNA_pol_sigma70_ECF_RHOBA"/>
</dbReference>
<dbReference type="Pfam" id="PF08281">
    <property type="entry name" value="Sigma70_r4_2"/>
    <property type="match status" value="1"/>
</dbReference>
<sequence length="193" mass="22499">MSQGNHRDSKYSSASELKYDRLVADHQEKLYYFIRSMVFNPEDARDVLQDVNMVLFRKRSYYVQGTNFKAWAFTVARFECLNYLKQCKKVKWDALESALIENIADHAETKADDMEHYLRALEDCLPHLPEEARSLVDARYQERRSLQDVAEDWSTTVGALKQKLFRARANLKKCISGRIHELLKKGEDLGGTK</sequence>
<evidence type="ECO:0000256" key="1">
    <source>
        <dbReference type="ARBA" id="ARBA00010641"/>
    </source>
</evidence>
<keyword evidence="4" id="KW-0804">Transcription</keyword>
<keyword evidence="3" id="KW-0731">Sigma factor</keyword>
<dbReference type="InterPro" id="IPR013324">
    <property type="entry name" value="RNA_pol_sigma_r3/r4-like"/>
</dbReference>
<dbReference type="PANTHER" id="PTHR43133">
    <property type="entry name" value="RNA POLYMERASE ECF-TYPE SIGMA FACTO"/>
    <property type="match status" value="1"/>
</dbReference>
<dbReference type="SUPFAM" id="SSF88659">
    <property type="entry name" value="Sigma3 and sigma4 domains of RNA polymerase sigma factors"/>
    <property type="match status" value="1"/>
</dbReference>
<dbReference type="NCBIfam" id="TIGR02989">
    <property type="entry name" value="Sig-70_gvs1"/>
    <property type="match status" value="1"/>
</dbReference>
<evidence type="ECO:0000313" key="7">
    <source>
        <dbReference type="EMBL" id="GAA5494739.1"/>
    </source>
</evidence>
<dbReference type="Pfam" id="PF04542">
    <property type="entry name" value="Sigma70_r2"/>
    <property type="match status" value="1"/>
</dbReference>
<feature type="domain" description="RNA polymerase sigma factor 70 region 4 type 2" evidence="6">
    <location>
        <begin position="119"/>
        <end position="171"/>
    </location>
</feature>
<dbReference type="EMBL" id="BAABRL010000002">
    <property type="protein sequence ID" value="GAA5494739.1"/>
    <property type="molecule type" value="Genomic_DNA"/>
</dbReference>
<dbReference type="SUPFAM" id="SSF88946">
    <property type="entry name" value="Sigma2 domain of RNA polymerase sigma factors"/>
    <property type="match status" value="1"/>
</dbReference>